<accession>W6ALT6</accession>
<keyword evidence="2" id="KW-0560">Oxidoreductase</keyword>
<dbReference type="AlphaFoldDB" id="W6ALT6"/>
<gene>
    <name evidence="4" type="ORF">P344_04655</name>
</gene>
<dbReference type="EMBL" id="CP006720">
    <property type="protein sequence ID" value="AHI58253.1"/>
    <property type="molecule type" value="Genomic_DNA"/>
</dbReference>
<feature type="domain" description="Lactate/malate dehydrogenase C-terminal" evidence="3">
    <location>
        <begin position="6"/>
        <end position="150"/>
    </location>
</feature>
<sequence length="151" mass="16727">MLGSGTILDSSRLRRLVGTKLNVLPSSSVHTYILGEHGDSSIVPWSARTIMGKRISDYIEDGKITRAELEWCREEAVNMAYKIIEKKKLTFYGIGVALAYIVRAIMRGENATLLIGGYLDGEYGQKGIYIGVPAIVNQNGWSRIIILHINS</sequence>
<comment type="similarity">
    <text evidence="1">Belongs to the LDH/MDH superfamily. LDH family.</text>
</comment>
<evidence type="ECO:0000256" key="1">
    <source>
        <dbReference type="ARBA" id="ARBA00006054"/>
    </source>
</evidence>
<dbReference type="InterPro" id="IPR015955">
    <property type="entry name" value="Lactate_DH/Glyco_Ohase_4_C"/>
</dbReference>
<dbReference type="PATRIC" id="fig|838561.3.peg.890"/>
<protein>
    <recommendedName>
        <fullName evidence="3">Lactate/malate dehydrogenase C-terminal domain-containing protein</fullName>
    </recommendedName>
</protein>
<dbReference type="SUPFAM" id="SSF56327">
    <property type="entry name" value="LDH C-terminal domain-like"/>
    <property type="match status" value="1"/>
</dbReference>
<proteinExistence type="inferred from homology"/>
<dbReference type="GO" id="GO:0006089">
    <property type="term" value="P:lactate metabolic process"/>
    <property type="evidence" value="ECO:0007669"/>
    <property type="project" value="TreeGrafter"/>
</dbReference>
<evidence type="ECO:0000313" key="4">
    <source>
        <dbReference type="EMBL" id="AHI58253.1"/>
    </source>
</evidence>
<keyword evidence="5" id="KW-1185">Reference proteome</keyword>
<dbReference type="PANTHER" id="PTHR43128">
    <property type="entry name" value="L-2-HYDROXYCARBOXYLATE DEHYDROGENASE (NAD(P)(+))"/>
    <property type="match status" value="1"/>
</dbReference>
<dbReference type="PROSITE" id="PS00064">
    <property type="entry name" value="L_LDH"/>
    <property type="match status" value="1"/>
</dbReference>
<evidence type="ECO:0000256" key="2">
    <source>
        <dbReference type="ARBA" id="ARBA00023002"/>
    </source>
</evidence>
<dbReference type="KEGG" id="smia:P344_04655"/>
<dbReference type="InterPro" id="IPR018177">
    <property type="entry name" value="L-lactate_DH_AS"/>
</dbReference>
<dbReference type="STRING" id="838561.P344_04655"/>
<reference evidence="4 5" key="1">
    <citation type="submission" date="2013-09" db="EMBL/GenBank/DDBJ databases">
        <title>Complete genome sequence of Spiroplasma mirum suckling mouse cataract agent.</title>
        <authorList>
            <person name="Landry C.A."/>
            <person name="Bastian F.O."/>
            <person name="Thune R.L."/>
        </authorList>
    </citation>
    <scope>NUCLEOTIDE SEQUENCE [LARGE SCALE GENOMIC DNA]</scope>
    <source>
        <strain evidence="4 5">SMCA</strain>
    </source>
</reference>
<dbReference type="Proteomes" id="UP000019260">
    <property type="component" value="Chromosome"/>
</dbReference>
<evidence type="ECO:0000259" key="3">
    <source>
        <dbReference type="Pfam" id="PF02866"/>
    </source>
</evidence>
<organism evidence="4 5">
    <name type="scientific">Spiroplasma mirum ATCC 29335</name>
    <dbReference type="NCBI Taxonomy" id="838561"/>
    <lineage>
        <taxon>Bacteria</taxon>
        <taxon>Bacillati</taxon>
        <taxon>Mycoplasmatota</taxon>
        <taxon>Mollicutes</taxon>
        <taxon>Entomoplasmatales</taxon>
        <taxon>Spiroplasmataceae</taxon>
        <taxon>Spiroplasma</taxon>
    </lineage>
</organism>
<dbReference type="eggNOG" id="COG0039">
    <property type="taxonomic scope" value="Bacteria"/>
</dbReference>
<evidence type="ECO:0000313" key="5">
    <source>
        <dbReference type="Proteomes" id="UP000019260"/>
    </source>
</evidence>
<name>W6ALT6_9MOLU</name>
<dbReference type="Gene3D" id="3.90.110.10">
    <property type="entry name" value="Lactate dehydrogenase/glycoside hydrolase, family 4, C-terminal"/>
    <property type="match status" value="1"/>
</dbReference>
<dbReference type="PANTHER" id="PTHR43128:SF16">
    <property type="entry name" value="L-LACTATE DEHYDROGENASE"/>
    <property type="match status" value="1"/>
</dbReference>
<dbReference type="HOGENOM" id="CLU_045401_4_0_14"/>
<dbReference type="GO" id="GO:0004459">
    <property type="term" value="F:L-lactate dehydrogenase (NAD+) activity"/>
    <property type="evidence" value="ECO:0007669"/>
    <property type="project" value="InterPro"/>
</dbReference>
<dbReference type="InterPro" id="IPR022383">
    <property type="entry name" value="Lactate/malate_DH_C"/>
</dbReference>
<dbReference type="Pfam" id="PF02866">
    <property type="entry name" value="Ldh_1_C"/>
    <property type="match status" value="1"/>
</dbReference>